<feature type="signal peptide" evidence="1">
    <location>
        <begin position="1"/>
        <end position="30"/>
    </location>
</feature>
<keyword evidence="3" id="KW-1185">Reference proteome</keyword>
<comment type="caution">
    <text evidence="2">The sequence shown here is derived from an EMBL/GenBank/DDBJ whole genome shotgun (WGS) entry which is preliminary data.</text>
</comment>
<evidence type="ECO:0000256" key="1">
    <source>
        <dbReference type="SAM" id="SignalP"/>
    </source>
</evidence>
<organism evidence="2 3">
    <name type="scientific">Pseudocercospora musae</name>
    <dbReference type="NCBI Taxonomy" id="113226"/>
    <lineage>
        <taxon>Eukaryota</taxon>
        <taxon>Fungi</taxon>
        <taxon>Dikarya</taxon>
        <taxon>Ascomycota</taxon>
        <taxon>Pezizomycotina</taxon>
        <taxon>Dothideomycetes</taxon>
        <taxon>Dothideomycetidae</taxon>
        <taxon>Mycosphaerellales</taxon>
        <taxon>Mycosphaerellaceae</taxon>
        <taxon>Pseudocercospora</taxon>
    </lineage>
</organism>
<evidence type="ECO:0000313" key="3">
    <source>
        <dbReference type="Proteomes" id="UP000073492"/>
    </source>
</evidence>
<keyword evidence="1" id="KW-0732">Signal</keyword>
<sequence>MSRTRRSMLFQALCALILVVALILLRSASSNSDYEMLLRLDIEGQSLNEDRHLRYATDLKRRYEDCDWANLDVGGTSKCAERVRYGDKVLCMLQKSAEDSKAEQSKFLMSIADMKSKFGWTTASSEKSPAGIGLTDAFAALDIRTDQNLWTYLEQDHDGTTDFPATHATYVNRFSSSQGTILAEMNFGVEWSYTNYQLELEFPRDKIVPLKQWSNTIFNAMKDLISRQGLEAFKNFNINHVFQHNVIDEGVLAVLKSVIQSDTLDRKEKRWPGYQFDISTPQARAVLSVANAKGVWWILGSHKNELGVKTIDQINIFECSKISSTNGETWCIYFHVVDVEQEPESDGDYGDGDD</sequence>
<protein>
    <submittedName>
        <fullName evidence="2">Uncharacterized protein</fullName>
    </submittedName>
</protein>
<reference evidence="2 3" key="1">
    <citation type="submission" date="2015-07" db="EMBL/GenBank/DDBJ databases">
        <title>Comparative genomics of the Sigatoka disease complex on banana suggests a link between parallel evolutionary changes in Pseudocercospora fijiensis and Pseudocercospora eumusae and increased virulence on the banana host.</title>
        <authorList>
            <person name="Chang T.-C."/>
            <person name="Salvucci A."/>
            <person name="Crous P.W."/>
            <person name="Stergiopoulos I."/>
        </authorList>
    </citation>
    <scope>NUCLEOTIDE SEQUENCE [LARGE SCALE GENOMIC DNA]</scope>
    <source>
        <strain evidence="2 3">CBS 116634</strain>
    </source>
</reference>
<accession>A0A139IQ36</accession>
<proteinExistence type="predicted"/>
<name>A0A139IQ36_9PEZI</name>
<dbReference type="Proteomes" id="UP000073492">
    <property type="component" value="Unassembled WGS sequence"/>
</dbReference>
<dbReference type="OrthoDB" id="5337308at2759"/>
<dbReference type="AlphaFoldDB" id="A0A139IQ36"/>
<evidence type="ECO:0000313" key="2">
    <source>
        <dbReference type="EMBL" id="KXT16881.1"/>
    </source>
</evidence>
<dbReference type="EMBL" id="LFZO01000028">
    <property type="protein sequence ID" value="KXT16881.1"/>
    <property type="molecule type" value="Genomic_DNA"/>
</dbReference>
<feature type="chain" id="PRO_5007297598" evidence="1">
    <location>
        <begin position="31"/>
        <end position="354"/>
    </location>
</feature>
<gene>
    <name evidence="2" type="ORF">AC579_4742</name>
</gene>